<dbReference type="EMBL" id="FOFG01000005">
    <property type="protein sequence ID" value="SEQ49035.1"/>
    <property type="molecule type" value="Genomic_DNA"/>
</dbReference>
<dbReference type="Proteomes" id="UP000199647">
    <property type="component" value="Unassembled WGS sequence"/>
</dbReference>
<name>A0A1H9GFY2_9HYPH</name>
<feature type="region of interest" description="Disordered" evidence="1">
    <location>
        <begin position="67"/>
        <end position="87"/>
    </location>
</feature>
<proteinExistence type="predicted"/>
<dbReference type="STRING" id="1855383.SAMN05216548_10528"/>
<feature type="compositionally biased region" description="Polar residues" evidence="1">
    <location>
        <begin position="67"/>
        <end position="76"/>
    </location>
</feature>
<organism evidence="2 3">
    <name type="scientific">Faunimonas pinastri</name>
    <dbReference type="NCBI Taxonomy" id="1855383"/>
    <lineage>
        <taxon>Bacteria</taxon>
        <taxon>Pseudomonadati</taxon>
        <taxon>Pseudomonadota</taxon>
        <taxon>Alphaproteobacteria</taxon>
        <taxon>Hyphomicrobiales</taxon>
        <taxon>Afifellaceae</taxon>
        <taxon>Faunimonas</taxon>
    </lineage>
</organism>
<sequence>MPKIAAQTLILIPGDLAGVSLTVKNGTAPERTGHFSSMEEAQSWADNNVDGHVSLVSMTYAVTPAASTTDTVSGASGETPITDADTISPVDASLIETSTSF</sequence>
<gene>
    <name evidence="2" type="ORF">SAMN05216548_10528</name>
</gene>
<reference evidence="2 3" key="1">
    <citation type="submission" date="2016-10" db="EMBL/GenBank/DDBJ databases">
        <authorList>
            <person name="de Groot N.N."/>
        </authorList>
    </citation>
    <scope>NUCLEOTIDE SEQUENCE [LARGE SCALE GENOMIC DNA]</scope>
    <source>
        <strain evidence="2 3">A52C2</strain>
    </source>
</reference>
<protein>
    <submittedName>
        <fullName evidence="2">Uncharacterized protein</fullName>
    </submittedName>
</protein>
<accession>A0A1H9GFY2</accession>
<dbReference type="AlphaFoldDB" id="A0A1H9GFY2"/>
<evidence type="ECO:0000313" key="2">
    <source>
        <dbReference type="EMBL" id="SEQ49035.1"/>
    </source>
</evidence>
<evidence type="ECO:0000256" key="1">
    <source>
        <dbReference type="SAM" id="MobiDB-lite"/>
    </source>
</evidence>
<dbReference type="RefSeq" id="WP_092496183.1">
    <property type="nucleotide sequence ID" value="NZ_FOFG01000005.1"/>
</dbReference>
<evidence type="ECO:0000313" key="3">
    <source>
        <dbReference type="Proteomes" id="UP000199647"/>
    </source>
</evidence>
<keyword evidence="3" id="KW-1185">Reference proteome</keyword>